<dbReference type="Proteomes" id="UP000250125">
    <property type="component" value="Chromosome"/>
</dbReference>
<evidence type="ECO:0000313" key="2">
    <source>
        <dbReference type="EMBL" id="ASJ08916.1"/>
    </source>
</evidence>
<sequence>MEIVIPDDVITAMKLPKGEVERELRVDLAVILYQRGVLPLGKAAKLAGMTKREFLEELATRKVPRHYTERELEEDVAFARGK</sequence>
<reference evidence="2 3" key="1">
    <citation type="submission" date="2016-04" db="EMBL/GenBank/DDBJ databases">
        <title>Complete genome sequence of Thermococcus siculi type strain RG-20.</title>
        <authorList>
            <person name="Oger P.M."/>
        </authorList>
    </citation>
    <scope>NUCLEOTIDE SEQUENCE [LARGE SCALE GENOMIC DNA]</scope>
    <source>
        <strain evidence="2 3">RG-20</strain>
    </source>
</reference>
<gene>
    <name evidence="2" type="ORF">A3L11_06630</name>
</gene>
<name>A0A2Z2MSZ6_9EURY</name>
<keyword evidence="3" id="KW-1185">Reference proteome</keyword>
<dbReference type="InterPro" id="IPR052264">
    <property type="entry name" value="UPF0175_domain"/>
</dbReference>
<dbReference type="EMBL" id="CP015103">
    <property type="protein sequence ID" value="ASJ08916.1"/>
    <property type="molecule type" value="Genomic_DNA"/>
</dbReference>
<dbReference type="PANTHER" id="PTHR37525:SF1">
    <property type="entry name" value="UPF0175 PROTEIN SSL1255"/>
    <property type="match status" value="1"/>
</dbReference>
<dbReference type="PANTHER" id="PTHR37525">
    <property type="entry name" value="UPF0175 PROTEIN SSL1255"/>
    <property type="match status" value="1"/>
</dbReference>
<evidence type="ECO:0000313" key="3">
    <source>
        <dbReference type="Proteomes" id="UP000250125"/>
    </source>
</evidence>
<organism evidence="2 3">
    <name type="scientific">Thermococcus siculi</name>
    <dbReference type="NCBI Taxonomy" id="72803"/>
    <lineage>
        <taxon>Archaea</taxon>
        <taxon>Methanobacteriati</taxon>
        <taxon>Methanobacteriota</taxon>
        <taxon>Thermococci</taxon>
        <taxon>Thermococcales</taxon>
        <taxon>Thermococcaceae</taxon>
        <taxon>Thermococcus</taxon>
    </lineage>
</organism>
<protein>
    <submittedName>
        <fullName evidence="2">Uncharacterized protein</fullName>
    </submittedName>
</protein>
<accession>A0A2Z2MSZ6</accession>
<dbReference type="Pfam" id="PF03683">
    <property type="entry name" value="UPF0175"/>
    <property type="match status" value="1"/>
</dbReference>
<dbReference type="InterPro" id="IPR005368">
    <property type="entry name" value="UPF0175"/>
</dbReference>
<evidence type="ECO:0000256" key="1">
    <source>
        <dbReference type="ARBA" id="ARBA00005651"/>
    </source>
</evidence>
<dbReference type="KEGG" id="tsl:A3L11_06630"/>
<dbReference type="OrthoDB" id="93800at2157"/>
<dbReference type="GeneID" id="33317898"/>
<dbReference type="RefSeq" id="WP_088856151.1">
    <property type="nucleotide sequence ID" value="NZ_CP015103.1"/>
</dbReference>
<dbReference type="AlphaFoldDB" id="A0A2Z2MSZ6"/>
<proteinExistence type="inferred from homology"/>
<comment type="similarity">
    <text evidence="1">Belongs to the UPF0175 family.</text>
</comment>